<comment type="caution">
    <text evidence="1">The sequence shown here is derived from an EMBL/GenBank/DDBJ whole genome shotgun (WGS) entry which is preliminary data.</text>
</comment>
<dbReference type="AlphaFoldDB" id="A0A7X9STT0"/>
<sequence>MIKNLSLIETRKNNELIILNMNNGKYYGLQDTSLEIWDLIEECNNEKELLNRVLNLYNEDKDVITKEIKEFISNLVREELIIYEEI</sequence>
<accession>A0A7X9STT0</accession>
<dbReference type="Proteomes" id="UP000587880">
    <property type="component" value="Unassembled WGS sequence"/>
</dbReference>
<proteinExistence type="predicted"/>
<protein>
    <submittedName>
        <fullName evidence="1">PqqD family protein</fullName>
    </submittedName>
</protein>
<evidence type="ECO:0000313" key="2">
    <source>
        <dbReference type="Proteomes" id="UP000587880"/>
    </source>
</evidence>
<gene>
    <name evidence="1" type="ORF">HF849_25045</name>
</gene>
<evidence type="ECO:0000313" key="1">
    <source>
        <dbReference type="EMBL" id="NMF07942.1"/>
    </source>
</evidence>
<dbReference type="Gene3D" id="1.10.10.1150">
    <property type="entry name" value="Coenzyme PQQ synthesis protein D (PqqD)"/>
    <property type="match status" value="1"/>
</dbReference>
<organism evidence="1 2">
    <name type="scientific">Clostridium beijerinckii</name>
    <name type="common">Clostridium MP</name>
    <dbReference type="NCBI Taxonomy" id="1520"/>
    <lineage>
        <taxon>Bacteria</taxon>
        <taxon>Bacillati</taxon>
        <taxon>Bacillota</taxon>
        <taxon>Clostridia</taxon>
        <taxon>Eubacteriales</taxon>
        <taxon>Clostridiaceae</taxon>
        <taxon>Clostridium</taxon>
    </lineage>
</organism>
<dbReference type="Pfam" id="PF05402">
    <property type="entry name" value="PqqD"/>
    <property type="match status" value="1"/>
</dbReference>
<name>A0A7X9STT0_CLOBE</name>
<dbReference type="InterPro" id="IPR041881">
    <property type="entry name" value="PqqD_sf"/>
</dbReference>
<reference evidence="1 2" key="1">
    <citation type="submission" date="2020-04" db="EMBL/GenBank/DDBJ databases">
        <authorList>
            <person name="Hitch T.C.A."/>
            <person name="Wylensek D."/>
            <person name="Clavel T."/>
        </authorList>
    </citation>
    <scope>NUCLEOTIDE SEQUENCE [LARGE SCALE GENOMIC DNA]</scope>
    <source>
        <strain evidence="1 2">WB01_NA02</strain>
    </source>
</reference>
<dbReference type="InterPro" id="IPR008792">
    <property type="entry name" value="PQQD"/>
</dbReference>
<dbReference type="RefSeq" id="WP_168983544.1">
    <property type="nucleotide sequence ID" value="NZ_JABAGD010000093.1"/>
</dbReference>
<dbReference type="EMBL" id="JABAGD010000093">
    <property type="protein sequence ID" value="NMF07942.1"/>
    <property type="molecule type" value="Genomic_DNA"/>
</dbReference>